<dbReference type="Proteomes" id="UP001501468">
    <property type="component" value="Unassembled WGS sequence"/>
</dbReference>
<gene>
    <name evidence="2" type="ORF">GCM10022399_15180</name>
</gene>
<name>A0ABP7D5J2_9MICO</name>
<comment type="caution">
    <text evidence="2">The sequence shown here is derived from an EMBL/GenBank/DDBJ whole genome shotgun (WGS) entry which is preliminary data.</text>
</comment>
<dbReference type="PANTHER" id="PTHR37305">
    <property type="entry name" value="INTEGRAL MEMBRANE PROTEIN-RELATED"/>
    <property type="match status" value="1"/>
</dbReference>
<evidence type="ECO:0000313" key="3">
    <source>
        <dbReference type="Proteomes" id="UP001501468"/>
    </source>
</evidence>
<keyword evidence="1" id="KW-0472">Membrane</keyword>
<evidence type="ECO:0008006" key="4">
    <source>
        <dbReference type="Google" id="ProtNLM"/>
    </source>
</evidence>
<feature type="transmembrane region" description="Helical" evidence="1">
    <location>
        <begin position="235"/>
        <end position="259"/>
    </location>
</feature>
<feature type="transmembrane region" description="Helical" evidence="1">
    <location>
        <begin position="125"/>
        <end position="145"/>
    </location>
</feature>
<dbReference type="RefSeq" id="WP_142177278.1">
    <property type="nucleotide sequence ID" value="NZ_BAABDC010000002.1"/>
</dbReference>
<evidence type="ECO:0000256" key="1">
    <source>
        <dbReference type="SAM" id="Phobius"/>
    </source>
</evidence>
<feature type="transmembrane region" description="Helical" evidence="1">
    <location>
        <begin position="20"/>
        <end position="38"/>
    </location>
</feature>
<proteinExistence type="predicted"/>
<dbReference type="EMBL" id="BAABDC010000002">
    <property type="protein sequence ID" value="GAA3699699.1"/>
    <property type="molecule type" value="Genomic_DNA"/>
</dbReference>
<feature type="transmembrane region" description="Helical" evidence="1">
    <location>
        <begin position="157"/>
        <end position="180"/>
    </location>
</feature>
<dbReference type="Pfam" id="PF12679">
    <property type="entry name" value="ABC2_membrane_2"/>
    <property type="match status" value="1"/>
</dbReference>
<keyword evidence="1" id="KW-0812">Transmembrane</keyword>
<evidence type="ECO:0000313" key="2">
    <source>
        <dbReference type="EMBL" id="GAA3699699.1"/>
    </source>
</evidence>
<keyword evidence="1" id="KW-1133">Transmembrane helix</keyword>
<organism evidence="2 3">
    <name type="scientific">Terrabacter ginsenosidimutans</name>
    <dbReference type="NCBI Taxonomy" id="490575"/>
    <lineage>
        <taxon>Bacteria</taxon>
        <taxon>Bacillati</taxon>
        <taxon>Actinomycetota</taxon>
        <taxon>Actinomycetes</taxon>
        <taxon>Micrococcales</taxon>
        <taxon>Intrasporangiaceae</taxon>
        <taxon>Terrabacter</taxon>
    </lineage>
</organism>
<feature type="transmembrane region" description="Helical" evidence="1">
    <location>
        <begin position="71"/>
        <end position="91"/>
    </location>
</feature>
<protein>
    <recommendedName>
        <fullName evidence="4">ABC-2 type transport system permease protein</fullName>
    </recommendedName>
</protein>
<sequence>MLRDVLRKTLYDQRRSYPAWCLGVLLLVAMYVALWPSIKGQPSMRDFLAQMPEAFRNLFAMAGADMSTPVGYIQIELLSFMGPLLVLLYAVGAGSSSVAGEEDRRTLDLLLTTPVTRSRVVVDKALAMVAGTLGLATLLGLALVAEGALVGMDLPAGNVAAAMLHLALLGLVFGALSLAIGAGTGRLGLSRAIPVFVAVLAYVVNGLGGLVDWLTPMQKLSPFYQYAAHDPLRNGVSWSAVGVAVATVVALVLVAVAGFDRRDITS</sequence>
<dbReference type="PANTHER" id="PTHR37305:SF1">
    <property type="entry name" value="MEMBRANE PROTEIN"/>
    <property type="match status" value="1"/>
</dbReference>
<accession>A0ABP7D5J2</accession>
<feature type="transmembrane region" description="Helical" evidence="1">
    <location>
        <begin position="192"/>
        <end position="215"/>
    </location>
</feature>
<reference evidence="3" key="1">
    <citation type="journal article" date="2019" name="Int. J. Syst. Evol. Microbiol.">
        <title>The Global Catalogue of Microorganisms (GCM) 10K type strain sequencing project: providing services to taxonomists for standard genome sequencing and annotation.</title>
        <authorList>
            <consortium name="The Broad Institute Genomics Platform"/>
            <consortium name="The Broad Institute Genome Sequencing Center for Infectious Disease"/>
            <person name="Wu L."/>
            <person name="Ma J."/>
        </authorList>
    </citation>
    <scope>NUCLEOTIDE SEQUENCE [LARGE SCALE GENOMIC DNA]</scope>
    <source>
        <strain evidence="3">JCM 17125</strain>
    </source>
</reference>
<keyword evidence="3" id="KW-1185">Reference proteome</keyword>